<sequence length="262" mass="30239">MWNMFWKITAIYGNLSSQGTFKFNPCYSLLAVSPTEYMDTDGRTWIYNFQRKSTGEPRKRMVYGSHLRNLHFSPCGRYLFGDHGHYGELRWVSLLDHLKDAEDIRLPGTPRVPESQNIKDRQAELGRDVSRQISARPVSSTNALTLCAPNGVPEFSVVRRYTDGAVVRKRLTANREVDEVLLYLPNNEYANAAIYILDEAEEEMKEVRMVLANEHRDSYTWNNFANAHPPLLVTRTTDSVHEYKLPRCAHEIVSNEQHYSLP</sequence>
<protein>
    <submittedName>
        <fullName evidence="1">Uncharacterized protein</fullName>
    </submittedName>
</protein>
<dbReference type="Proteomes" id="UP000799324">
    <property type="component" value="Unassembled WGS sequence"/>
</dbReference>
<name>A0A6A6T6X0_9PLEO</name>
<gene>
    <name evidence="1" type="ORF">K491DRAFT_412428</name>
</gene>
<evidence type="ECO:0000313" key="1">
    <source>
        <dbReference type="EMBL" id="KAF2655749.1"/>
    </source>
</evidence>
<proteinExistence type="predicted"/>
<organism evidence="1 2">
    <name type="scientific">Lophiostoma macrostomum CBS 122681</name>
    <dbReference type="NCBI Taxonomy" id="1314788"/>
    <lineage>
        <taxon>Eukaryota</taxon>
        <taxon>Fungi</taxon>
        <taxon>Dikarya</taxon>
        <taxon>Ascomycota</taxon>
        <taxon>Pezizomycotina</taxon>
        <taxon>Dothideomycetes</taxon>
        <taxon>Pleosporomycetidae</taxon>
        <taxon>Pleosporales</taxon>
        <taxon>Lophiostomataceae</taxon>
        <taxon>Lophiostoma</taxon>
    </lineage>
</organism>
<dbReference type="OrthoDB" id="10542147at2759"/>
<dbReference type="AlphaFoldDB" id="A0A6A6T6X0"/>
<evidence type="ECO:0000313" key="2">
    <source>
        <dbReference type="Proteomes" id="UP000799324"/>
    </source>
</evidence>
<dbReference type="EMBL" id="MU004345">
    <property type="protein sequence ID" value="KAF2655749.1"/>
    <property type="molecule type" value="Genomic_DNA"/>
</dbReference>
<accession>A0A6A6T6X0</accession>
<reference evidence="1" key="1">
    <citation type="journal article" date="2020" name="Stud. Mycol.">
        <title>101 Dothideomycetes genomes: a test case for predicting lifestyles and emergence of pathogens.</title>
        <authorList>
            <person name="Haridas S."/>
            <person name="Albert R."/>
            <person name="Binder M."/>
            <person name="Bloem J."/>
            <person name="Labutti K."/>
            <person name="Salamov A."/>
            <person name="Andreopoulos B."/>
            <person name="Baker S."/>
            <person name="Barry K."/>
            <person name="Bills G."/>
            <person name="Bluhm B."/>
            <person name="Cannon C."/>
            <person name="Castanera R."/>
            <person name="Culley D."/>
            <person name="Daum C."/>
            <person name="Ezra D."/>
            <person name="Gonzalez J."/>
            <person name="Henrissat B."/>
            <person name="Kuo A."/>
            <person name="Liang C."/>
            <person name="Lipzen A."/>
            <person name="Lutzoni F."/>
            <person name="Magnuson J."/>
            <person name="Mondo S."/>
            <person name="Nolan M."/>
            <person name="Ohm R."/>
            <person name="Pangilinan J."/>
            <person name="Park H.-J."/>
            <person name="Ramirez L."/>
            <person name="Alfaro M."/>
            <person name="Sun H."/>
            <person name="Tritt A."/>
            <person name="Yoshinaga Y."/>
            <person name="Zwiers L.-H."/>
            <person name="Turgeon B."/>
            <person name="Goodwin S."/>
            <person name="Spatafora J."/>
            <person name="Crous P."/>
            <person name="Grigoriev I."/>
        </authorList>
    </citation>
    <scope>NUCLEOTIDE SEQUENCE</scope>
    <source>
        <strain evidence="1">CBS 122681</strain>
    </source>
</reference>
<keyword evidence="2" id="KW-1185">Reference proteome</keyword>